<dbReference type="SUPFAM" id="SSF53335">
    <property type="entry name" value="S-adenosyl-L-methionine-dependent methyltransferases"/>
    <property type="match status" value="1"/>
</dbReference>
<dbReference type="RefSeq" id="WP_125124594.1">
    <property type="nucleotide sequence ID" value="NZ_AP025334.1"/>
</dbReference>
<protein>
    <submittedName>
        <fullName evidence="1">Methyltransferase</fullName>
    </submittedName>
</protein>
<gene>
    <name evidence="1" type="ORF">PDTA9734_24620</name>
</gene>
<keyword evidence="1" id="KW-0808">Transferase</keyword>
<dbReference type="Proteomes" id="UP001320460">
    <property type="component" value="Chromosome"/>
</dbReference>
<dbReference type="EMBL" id="AP025334">
    <property type="protein sequence ID" value="BDD50975.1"/>
    <property type="molecule type" value="Genomic_DNA"/>
</dbReference>
<organism evidence="1 2">
    <name type="scientific">Phytobacter diazotrophicus</name>
    <dbReference type="NCBI Taxonomy" id="395631"/>
    <lineage>
        <taxon>Bacteria</taxon>
        <taxon>Pseudomonadati</taxon>
        <taxon>Pseudomonadota</taxon>
        <taxon>Gammaproteobacteria</taxon>
        <taxon>Enterobacterales</taxon>
        <taxon>Enterobacteriaceae</taxon>
        <taxon>Phytobacter</taxon>
    </lineage>
</organism>
<evidence type="ECO:0000313" key="2">
    <source>
        <dbReference type="Proteomes" id="UP001320460"/>
    </source>
</evidence>
<keyword evidence="2" id="KW-1185">Reference proteome</keyword>
<dbReference type="GO" id="GO:0008168">
    <property type="term" value="F:methyltransferase activity"/>
    <property type="evidence" value="ECO:0007669"/>
    <property type="project" value="UniProtKB-KW"/>
</dbReference>
<keyword evidence="1" id="KW-0489">Methyltransferase</keyword>
<evidence type="ECO:0000313" key="1">
    <source>
        <dbReference type="EMBL" id="BDD50975.1"/>
    </source>
</evidence>
<dbReference type="Gene3D" id="3.40.50.150">
    <property type="entry name" value="Vaccinia Virus protein VP39"/>
    <property type="match status" value="1"/>
</dbReference>
<dbReference type="Pfam" id="PF13489">
    <property type="entry name" value="Methyltransf_23"/>
    <property type="match status" value="1"/>
</dbReference>
<dbReference type="InterPro" id="IPR029063">
    <property type="entry name" value="SAM-dependent_MTases_sf"/>
</dbReference>
<accession>A0ABN6LTV8</accession>
<name>A0ABN6LTV8_9ENTR</name>
<proteinExistence type="predicted"/>
<sequence>MNDFSTCPVCNGKIKIIENEFCKIRSQLIYNEVEFKQYICENCYHSCTYHDVPLELIYNAENALPTDRELGDYRLEFIKKSLDITKLDGMAIEIGGGPGELAEQVRVACSQSRGLVVDFVDRVSLDSLDFVYSDLNNCERTLPSALDDIGISNKKNVFLLSHVLEHIFDPFAILNVLKKFSNSYFFIEVPDFGVYHDSTVLRYSVNCPDHIHYFNSRSFLTLIQRCGFNVIAFERQSAPLVPALRVLCECSSFENSVFDYNAHLNKVSSSLVDIIESNGINNELYIWGLSSFSAKAIAKIKNPEKFINVIFDTKYHLETYNGIPVLKDPTELDKVFNQESVFVCGSTFSVVQNAMRKKLQCMYADAKFITVDYE</sequence>
<reference evidence="1 2" key="1">
    <citation type="submission" date="2021-12" db="EMBL/GenBank/DDBJ databases">
        <title>Complete genome sequence of Phytobacter diazotrophicus TA9734.</title>
        <authorList>
            <person name="Kubota H."/>
            <person name="Nakayama Y."/>
            <person name="Ariyoshi T."/>
        </authorList>
    </citation>
    <scope>NUCLEOTIDE SEQUENCE [LARGE SCALE GENOMIC DNA]</scope>
    <source>
        <strain evidence="1 2">TA9734</strain>
    </source>
</reference>
<dbReference type="GO" id="GO:0032259">
    <property type="term" value="P:methylation"/>
    <property type="evidence" value="ECO:0007669"/>
    <property type="project" value="UniProtKB-KW"/>
</dbReference>